<dbReference type="PANTHER" id="PTHR24291">
    <property type="entry name" value="CYTOCHROME P450 FAMILY 4"/>
    <property type="match status" value="1"/>
</dbReference>
<comment type="similarity">
    <text evidence="5">Belongs to the cytochrome P450 family.</text>
</comment>
<comment type="cofactor">
    <cofactor evidence="1">
        <name>heme</name>
        <dbReference type="ChEBI" id="CHEBI:30413"/>
    </cofactor>
</comment>
<evidence type="ECO:0000256" key="8">
    <source>
        <dbReference type="ARBA" id="ARBA00022824"/>
    </source>
</evidence>
<dbReference type="PANTHER" id="PTHR24291:SF189">
    <property type="entry name" value="CYTOCHROME P450 4C3-RELATED"/>
    <property type="match status" value="1"/>
</dbReference>
<evidence type="ECO:0000256" key="13">
    <source>
        <dbReference type="ARBA" id="ARBA00023136"/>
    </source>
</evidence>
<comment type="function">
    <text evidence="2">May be involved in the metabolism of insect hormones and in the breakdown of synthetic insecticides.</text>
</comment>
<dbReference type="InterPro" id="IPR036396">
    <property type="entry name" value="Cyt_P450_sf"/>
</dbReference>
<evidence type="ECO:0000256" key="3">
    <source>
        <dbReference type="ARBA" id="ARBA00004174"/>
    </source>
</evidence>
<dbReference type="PRINTS" id="PR00385">
    <property type="entry name" value="P450"/>
</dbReference>
<sequence>MLFSIGLFFTLIAGLLYGLHYSVRGGRKGELIDKIPGPYAWPFVGNVFKFLVPLEEFWNIGHRINWEFYPINRIWSIDIPHVNLYHPDDVEAILTSMKHIKKSVFYSFIHPWLGTGLLTSEGSKWHTRRKILTPAFHFNLLQQFMAIFNEQSEKLVKSLCLEGDEVVDDLVHLLHKYTLNSICETAMGATSELNGQVQNEYRSCVSKMGDITLYRMLRPWWHSNWMFKFSQKFKCQVRALKVLHGFSTNIINERKRYHDETGGRFLQGLGGDGDPGIYSFDDENVKGKGRPAMLDLLISASRREGSIDDEGIREEVDTFIFEGHDTTAMAICFTLMLLAENKQIQDEARAEVDEVFEGKKDEKLSMREVQGLAYLERCIKESLRLFPSVPFVSRQISEDLQLKNYLVPGGTVVNVHIYDLHRDPNFWPDPLVFDPDRFSPEQSQGRHPFAFVPFSAGPRNCIGQKFAMLELKVLVAHFLHNFYFDPMDFSSDVQILPDLVLRPSKPIRMKFVPRSRSNQVDCGKHSLGFYHLSTPDLMVGETMFLSIALFFTLVAGLLYGLHYSIHGSRKGELVDKIPGPYAWPIIGNILTFQVPLDELWNVIRRLNRDYYPIHRLWSISVPVVTAYHPDDVEVLFSNVRHIEKSFLYKFLHPWLGAGLLTSTGKKWHERRKILTPAFHFNVLQQFVAIFNEQSEKLVKSLCLEGDEVVDDLVHLLHKYTLNSICETAMGATSELNGQVQNEYRSCVSEMGDITLYRIVRPWWHLDWMFKFSRKFKEQVRALKVLHGFSTNIINERKRYHDETGGRFLKGLGGDSESSIYGFDDESVKGKRRLAMLDLLISASRREDSIDDEGIREEVDTFVFEGHDTTAMALCFALLLLAENKHIQDKARAEVDEVFEGKEDEKLSMREVQGLAYLERCIKESLRLFPSVPLVSRQISEDLQLKNYLVPGGTVVNVHIYDLHRDPNFWPDPLVFDPDRFLAEQSQGRHPFAFVPFSAGPRNCIGQKFAMLELKVLVAHFLHNFYLEPLDFSCDVKIVSDLVIRLTKPVRMKFVSRSEKNHDIKKYFLLGYFSPRQRRVCSHSCSYVQMRYLTIADACSCAFTASARWSSTSEGYSSIAGVLYGLHYLVRGGRRGELIDKIPGPHAWPFIGNILTFLVSHAELWNLSRRLNKEYYPINRVWSVKAPVVNVFHPDDVEALISSTKHIEKSTLYDFLHPWLGTGLLTSKGKKWHERRKILTPAFHFNVLQQFVAIFNEQSEKLVKSLCLEGDEVVDDLVHLLHKYTLNSICETAMGATSELNGQVQNEYRSCVSKMGDITLYRMLRPWWHSNWMFKFSQKFKCQVRALKVLHGFSTNIINERKRYHDETGGRFLQGLGGDGDPGIYSFDDENVKGKGRPAMLDLLISASRREGSIDDEGVREEVDTFIFEGHDTTAMALCFTLMLLAENEDIQEKARIEVDEVFEGKKDEKLSMREVQGLAYLERCIRESLRLFPSVPFVSRHISEDLQLKKYVVPGGTIVHVHIFDVHRDPNFWPDPLVFDPDRFLPEQSQGRHPFAFVPFSAGPRNCIGQKFAMLELKVLVAHFLHNFYLEPLDFSRDVRILPDLVLRPSKPIRLKFVPRLQND</sequence>
<gene>
    <name evidence="15" type="primary">LOC107221900</name>
</gene>
<dbReference type="Pfam" id="PF00067">
    <property type="entry name" value="p450"/>
    <property type="match status" value="3"/>
</dbReference>
<dbReference type="SUPFAM" id="SSF48264">
    <property type="entry name" value="Cytochrome P450"/>
    <property type="match status" value="3"/>
</dbReference>
<keyword evidence="6" id="KW-0349">Heme</keyword>
<dbReference type="CDD" id="cd20628">
    <property type="entry name" value="CYP4"/>
    <property type="match status" value="3"/>
</dbReference>
<evidence type="ECO:0000256" key="7">
    <source>
        <dbReference type="ARBA" id="ARBA00022723"/>
    </source>
</evidence>
<protein>
    <submittedName>
        <fullName evidence="15">Uncharacterized protein LOC107221900</fullName>
    </submittedName>
</protein>
<accession>A0ABM3G2W3</accession>
<dbReference type="Proteomes" id="UP000829291">
    <property type="component" value="Chromosome 1"/>
</dbReference>
<keyword evidence="12" id="KW-0503">Monooxygenase</keyword>
<evidence type="ECO:0000256" key="10">
    <source>
        <dbReference type="ARBA" id="ARBA00023002"/>
    </source>
</evidence>
<keyword evidence="8" id="KW-0256">Endoplasmic reticulum</keyword>
<evidence type="ECO:0000256" key="9">
    <source>
        <dbReference type="ARBA" id="ARBA00022848"/>
    </source>
</evidence>
<keyword evidence="11" id="KW-0408">Iron</keyword>
<organism evidence="14 15">
    <name type="scientific">Neodiprion lecontei</name>
    <name type="common">Redheaded pine sawfly</name>
    <dbReference type="NCBI Taxonomy" id="441921"/>
    <lineage>
        <taxon>Eukaryota</taxon>
        <taxon>Metazoa</taxon>
        <taxon>Ecdysozoa</taxon>
        <taxon>Arthropoda</taxon>
        <taxon>Hexapoda</taxon>
        <taxon>Insecta</taxon>
        <taxon>Pterygota</taxon>
        <taxon>Neoptera</taxon>
        <taxon>Endopterygota</taxon>
        <taxon>Hymenoptera</taxon>
        <taxon>Tenthredinoidea</taxon>
        <taxon>Diprionidae</taxon>
        <taxon>Diprioninae</taxon>
        <taxon>Neodiprion</taxon>
    </lineage>
</organism>
<keyword evidence="7" id="KW-0479">Metal-binding</keyword>
<keyword evidence="13" id="KW-0472">Membrane</keyword>
<evidence type="ECO:0000256" key="2">
    <source>
        <dbReference type="ARBA" id="ARBA00003690"/>
    </source>
</evidence>
<proteinExistence type="inferred from homology"/>
<evidence type="ECO:0000256" key="6">
    <source>
        <dbReference type="ARBA" id="ARBA00022617"/>
    </source>
</evidence>
<dbReference type="GeneID" id="107221900"/>
<evidence type="ECO:0000256" key="11">
    <source>
        <dbReference type="ARBA" id="ARBA00023004"/>
    </source>
</evidence>
<dbReference type="PRINTS" id="PR00463">
    <property type="entry name" value="EP450I"/>
</dbReference>
<keyword evidence="14" id="KW-1185">Reference proteome</keyword>
<evidence type="ECO:0000313" key="14">
    <source>
        <dbReference type="Proteomes" id="UP000829291"/>
    </source>
</evidence>
<dbReference type="PROSITE" id="PS00086">
    <property type="entry name" value="CYTOCHROME_P450"/>
    <property type="match status" value="3"/>
</dbReference>
<evidence type="ECO:0000256" key="5">
    <source>
        <dbReference type="ARBA" id="ARBA00010617"/>
    </source>
</evidence>
<dbReference type="RefSeq" id="XP_046594610.1">
    <property type="nucleotide sequence ID" value="XM_046738654.1"/>
</dbReference>
<keyword evidence="9" id="KW-0492">Microsome</keyword>
<comment type="subcellular location">
    <subcellularLocation>
        <location evidence="4">Endoplasmic reticulum membrane</location>
        <topology evidence="4">Peripheral membrane protein</topology>
    </subcellularLocation>
    <subcellularLocation>
        <location evidence="3">Microsome membrane</location>
        <topology evidence="3">Peripheral membrane protein</topology>
    </subcellularLocation>
</comment>
<dbReference type="InterPro" id="IPR017972">
    <property type="entry name" value="Cyt_P450_CS"/>
</dbReference>
<dbReference type="Gene3D" id="1.10.630.10">
    <property type="entry name" value="Cytochrome P450"/>
    <property type="match status" value="3"/>
</dbReference>
<name>A0ABM3G2W3_NEOLC</name>
<evidence type="ECO:0000313" key="15">
    <source>
        <dbReference type="RefSeq" id="XP_046594610.1"/>
    </source>
</evidence>
<dbReference type="InterPro" id="IPR050196">
    <property type="entry name" value="Cytochrome_P450_Monoox"/>
</dbReference>
<reference evidence="15" key="1">
    <citation type="submission" date="2025-08" db="UniProtKB">
        <authorList>
            <consortium name="RefSeq"/>
        </authorList>
    </citation>
    <scope>IDENTIFICATION</scope>
    <source>
        <tissue evidence="15">Thorax and Abdomen</tissue>
    </source>
</reference>
<evidence type="ECO:0000256" key="4">
    <source>
        <dbReference type="ARBA" id="ARBA00004406"/>
    </source>
</evidence>
<evidence type="ECO:0000256" key="12">
    <source>
        <dbReference type="ARBA" id="ARBA00023033"/>
    </source>
</evidence>
<keyword evidence="10" id="KW-0560">Oxidoreductase</keyword>
<evidence type="ECO:0000256" key="1">
    <source>
        <dbReference type="ARBA" id="ARBA00001971"/>
    </source>
</evidence>
<dbReference type="InterPro" id="IPR001128">
    <property type="entry name" value="Cyt_P450"/>
</dbReference>
<dbReference type="InterPro" id="IPR002401">
    <property type="entry name" value="Cyt_P450_E_grp-I"/>
</dbReference>